<evidence type="ECO:0000256" key="3">
    <source>
        <dbReference type="ARBA" id="ARBA00019618"/>
    </source>
</evidence>
<comment type="similarity">
    <text evidence="2 9">Belongs to the Mediator complex subunit 13 family.</text>
</comment>
<dbReference type="GO" id="GO:0016592">
    <property type="term" value="C:mediator complex"/>
    <property type="evidence" value="ECO:0007669"/>
    <property type="project" value="InterPro"/>
</dbReference>
<dbReference type="PANTHER" id="PTHR48249:SF3">
    <property type="entry name" value="MEDIATOR OF RNA POLYMERASE II TRANSCRIPTION SUBUNIT 13"/>
    <property type="match status" value="1"/>
</dbReference>
<dbReference type="EMBL" id="JAKMXF010000309">
    <property type="protein sequence ID" value="KAI6650956.1"/>
    <property type="molecule type" value="Genomic_DNA"/>
</dbReference>
<comment type="function">
    <text evidence="9">Component of the Mediator complex, a coactivator involved in regulated transcription of nearly all RNA polymerase II-dependent genes. Mediator functions as a bridge to convey information from gene-specific regulatory proteins to the basal RNA polymerase II transcription machinery. Mediator is recruited to promoters by direct interactions with regulatory proteins and serves as a scaffold for the assembly of a functional preinitiation complex with RNA polymerase II and the general transcription factors.</text>
</comment>
<feature type="compositionally biased region" description="Polar residues" evidence="10">
    <location>
        <begin position="384"/>
        <end position="396"/>
    </location>
</feature>
<organism evidence="13 14">
    <name type="scientific">Oopsacas minuta</name>
    <dbReference type="NCBI Taxonomy" id="111878"/>
    <lineage>
        <taxon>Eukaryota</taxon>
        <taxon>Metazoa</taxon>
        <taxon>Porifera</taxon>
        <taxon>Hexactinellida</taxon>
        <taxon>Hexasterophora</taxon>
        <taxon>Lyssacinosida</taxon>
        <taxon>Leucopsacidae</taxon>
        <taxon>Oopsacas</taxon>
    </lineage>
</organism>
<keyword evidence="4 9" id="KW-0678">Repressor</keyword>
<evidence type="ECO:0000256" key="4">
    <source>
        <dbReference type="ARBA" id="ARBA00022491"/>
    </source>
</evidence>
<feature type="domain" description="Mediator complex subunit Med13 C-terminal" evidence="11">
    <location>
        <begin position="1506"/>
        <end position="1842"/>
    </location>
</feature>
<accession>A0AAV7JQH3</accession>
<dbReference type="Proteomes" id="UP001165289">
    <property type="component" value="Unassembled WGS sequence"/>
</dbReference>
<keyword evidence="7 9" id="KW-0804">Transcription</keyword>
<evidence type="ECO:0000256" key="9">
    <source>
        <dbReference type="RuleBase" id="RU364134"/>
    </source>
</evidence>
<protein>
    <recommendedName>
        <fullName evidence="3 9">Mediator of RNA polymerase II transcription subunit 13</fullName>
    </recommendedName>
</protein>
<keyword evidence="6 9" id="KW-0010">Activator</keyword>
<name>A0AAV7JQH3_9METZ</name>
<feature type="compositionally biased region" description="Polar residues" evidence="10">
    <location>
        <begin position="1087"/>
        <end position="1114"/>
    </location>
</feature>
<gene>
    <name evidence="13" type="ORF">LOD99_5795</name>
</gene>
<keyword evidence="5 9" id="KW-0805">Transcription regulation</keyword>
<comment type="subcellular location">
    <subcellularLocation>
        <location evidence="1 9">Nucleus</location>
    </subcellularLocation>
</comment>
<evidence type="ECO:0000256" key="6">
    <source>
        <dbReference type="ARBA" id="ARBA00023159"/>
    </source>
</evidence>
<keyword evidence="8 9" id="KW-0539">Nucleus</keyword>
<evidence type="ECO:0000256" key="5">
    <source>
        <dbReference type="ARBA" id="ARBA00023015"/>
    </source>
</evidence>
<reference evidence="13 14" key="1">
    <citation type="journal article" date="2023" name="BMC Biol.">
        <title>The compact genome of the sponge Oopsacas minuta (Hexactinellida) is lacking key metazoan core genes.</title>
        <authorList>
            <person name="Santini S."/>
            <person name="Schenkelaars Q."/>
            <person name="Jourda C."/>
            <person name="Duchesne M."/>
            <person name="Belahbib H."/>
            <person name="Rocher C."/>
            <person name="Selva M."/>
            <person name="Riesgo A."/>
            <person name="Vervoort M."/>
            <person name="Leys S.P."/>
            <person name="Kodjabachian L."/>
            <person name="Le Bivic A."/>
            <person name="Borchiellini C."/>
            <person name="Claverie J.M."/>
            <person name="Renard E."/>
        </authorList>
    </citation>
    <scope>NUCLEOTIDE SEQUENCE [LARGE SCALE GENOMIC DNA]</scope>
    <source>
        <strain evidence="13">SPO-2</strain>
    </source>
</reference>
<keyword evidence="14" id="KW-1185">Reference proteome</keyword>
<evidence type="ECO:0000256" key="1">
    <source>
        <dbReference type="ARBA" id="ARBA00004123"/>
    </source>
</evidence>
<feature type="domain" description="MID" evidence="12">
    <location>
        <begin position="1245"/>
        <end position="1438"/>
    </location>
</feature>
<evidence type="ECO:0000313" key="13">
    <source>
        <dbReference type="EMBL" id="KAI6650956.1"/>
    </source>
</evidence>
<dbReference type="InterPro" id="IPR041285">
    <property type="entry name" value="MID_MedPIWI"/>
</dbReference>
<feature type="compositionally biased region" description="Acidic residues" evidence="10">
    <location>
        <begin position="1115"/>
        <end position="1124"/>
    </location>
</feature>
<evidence type="ECO:0000256" key="8">
    <source>
        <dbReference type="ARBA" id="ARBA00023242"/>
    </source>
</evidence>
<evidence type="ECO:0000256" key="2">
    <source>
        <dbReference type="ARBA" id="ARBA00009354"/>
    </source>
</evidence>
<feature type="region of interest" description="Disordered" evidence="10">
    <location>
        <begin position="491"/>
        <end position="569"/>
    </location>
</feature>
<feature type="region of interest" description="Disordered" evidence="10">
    <location>
        <begin position="625"/>
        <end position="650"/>
    </location>
</feature>
<comment type="subunit">
    <text evidence="9">Component of the Mediator complex.</text>
</comment>
<evidence type="ECO:0000256" key="7">
    <source>
        <dbReference type="ARBA" id="ARBA00023163"/>
    </source>
</evidence>
<feature type="compositionally biased region" description="Polar residues" evidence="10">
    <location>
        <begin position="628"/>
        <end position="646"/>
    </location>
</feature>
<evidence type="ECO:0000256" key="10">
    <source>
        <dbReference type="SAM" id="MobiDB-lite"/>
    </source>
</evidence>
<feature type="region of interest" description="Disordered" evidence="10">
    <location>
        <begin position="384"/>
        <end position="414"/>
    </location>
</feature>
<evidence type="ECO:0000313" key="14">
    <source>
        <dbReference type="Proteomes" id="UP001165289"/>
    </source>
</evidence>
<dbReference type="Pfam" id="PF06333">
    <property type="entry name" value="Med13_C"/>
    <property type="match status" value="1"/>
</dbReference>
<dbReference type="InterPro" id="IPR009401">
    <property type="entry name" value="Med13_C"/>
</dbReference>
<dbReference type="InterPro" id="IPR051139">
    <property type="entry name" value="Mediator_complx_sub13"/>
</dbReference>
<dbReference type="Pfam" id="PF18296">
    <property type="entry name" value="MID_MedPIWI"/>
    <property type="match status" value="1"/>
</dbReference>
<evidence type="ECO:0000259" key="12">
    <source>
        <dbReference type="Pfam" id="PF18296"/>
    </source>
</evidence>
<comment type="caution">
    <text evidence="13">The sequence shown here is derived from an EMBL/GenBank/DDBJ whole genome shotgun (WGS) entry which is preliminary data.</text>
</comment>
<sequence>MNTTISHTTSSSHNSSLPYYLQACQSPARTLMDSQMNVLKLVEIKSGLKWHNYRGKPLGSSLPGESGVLISFSRCLSAGLACCYHAFQFRTMDGPLQNATRLVVFSFNQENIDVASKIESSLTAEGTGDADDGLTEEVKKLLDLAIQNLIERMLHSDGYITLGTWFARSDPSTHSIYIYRLNYFNQESSYWVCATVSVMEVSSCLRLLSSEELSNVDSLKGRKVVLSPCGLSGQLTGRAYTEETQGSLDLLSEWKLVYPNMFITPVSPPLLEVVIAGVCMKYPTQFLLSYSSQEHARTQRRETREISHHNLSVKDIIDGVYNLDMQNSSSEILPWNKRNLDFRIASISSGTDTPSYVTQDRRLSLAPAAPSPQFMRVTSSDIMDLTSTPTQSNTGADGTYPGRKKSNSTMPRPPKTLKILKQESMQEDNTAWRLAQEAKLKATKSKSNSTVLWFNYTLPDSLSSLESLYSTQDCILEYGYGGLQHPGGMYGGRLGPIGKTQAVKNKKGRSRTRSEKSSTSRTPTTRKKRLSKSEAKKQQTPTGREDKPMDLTITDKEMGPPVYTPTSTQSNCSAFNMPPPEQLHCNDISDVRAPVLDVLVPTPTTLNTQFNMPEPSLVFTPGPYTHGGISSPSTETTPQQPLSQGQPKHPVFPPTSTHATYKNQMPDQIFETDDEDSIPIDSLMSRDVDGNKNISNHYTKTSNPLLLEESHSILTPPSIGKNGQSPKAKPPNALEIFELVPDSFSPNYGLEYHKHKGLGEYKLSYQETPITNNRHKLSLCRDVSTTDNIITNIDDVRSISSSRGLIETTGSMDTSYLPNTPSTVTILTKSVSDSNSIKKEISETLRKLPNTDTQLETPPKTEYPETHALLLNIMLLDPQQTFPEQIPTTPFPTPLTAHTSQPNHFTFPPSSYAPPDELSLSLDNLLSYGTSRDHSLHTLEFSEDRLVGNFPVHYFHTYDQLVLPHHADTGWNQVGNTDELRIQFAPKRITHEPLTIESTSVPIVHPRALSMTLELIQRHCLSTSPPQITHKNSITCITQPDGVIDLYERGTLANTLRECCRLYADNIDEDDTIMDITAVTDINIKQECSSPGINTDNTVNASQTETEGEASQNLDSDDGQQDDEEDPISMIELDFSLDIDNDGSWLTTLQQSSDNRTAKLIRKFHSSLPKSMLKRSISPLTWSELFQILSPVQSSDTRHHSPATPQAVPVPTLLIGQESDWIEIAPYDVINWDKLSLYPYAPREDVHFIVVSPTGEKIENRVCHYFKQLSLVYQDSELGRHRPVTHTNSRTDGIYTYTPAHTSSLYLDVDSLSNIKNLLTSVILTQLSSMMSPHDKQRRDPDIFHSSLLQHSLYTNTSISEGESSPSLVLYILNTGATHQQIDIMRVFAEALVEHPLSQELSRRLVLYVIPAQDVITQRRISSQNLRAICLDVFSKCRYFSKSSKPSRGMSFVEDMDDWREKLYPDKSPQPSIPPLTVGMYRPPYILAKHFVMRPDPVLPNKKSLPPSNKTDFNRSDFELGQKNTNTLFCGYCVSTGNSYLLVACCDSQGSLLDSAVLGLRYPGKPDGYVTRDLALRDMWRYILSLLSQTVLTWHVVITRLGRPSNEELRDLKRIVRDLDSAQTELTKGCTSCTCKCNTHMPSIQSVHVLSFQPEKNFRVLLNDNSSRTDTHSNTSTYILVQPGPNYMDTYTQMDDSDLKDNIVFFSEMPAGGQLQSADEGVDEMNIFREMDGIDGLGLPTPGALADAVDNYHAVGYVLSSAEPGPLPAAFWGEKRERNAFFRAQLHGEFYLDIGEEARSKHLSYEESLKKILERFDALSWLVLSPETGGRVSALPLHLYTLCNLYHQVRWLNTKQI</sequence>
<dbReference type="GO" id="GO:0045944">
    <property type="term" value="P:positive regulation of transcription by RNA polymerase II"/>
    <property type="evidence" value="ECO:0007669"/>
    <property type="project" value="TreeGrafter"/>
</dbReference>
<dbReference type="GO" id="GO:0003713">
    <property type="term" value="F:transcription coactivator activity"/>
    <property type="evidence" value="ECO:0007669"/>
    <property type="project" value="TreeGrafter"/>
</dbReference>
<proteinExistence type="inferred from homology"/>
<dbReference type="PANTHER" id="PTHR48249">
    <property type="entry name" value="MEDIATOR OF RNA POLYMERASE II TRANSCRIPTION SUBUNIT 13"/>
    <property type="match status" value="1"/>
</dbReference>
<evidence type="ECO:0000259" key="11">
    <source>
        <dbReference type="Pfam" id="PF06333"/>
    </source>
</evidence>
<feature type="region of interest" description="Disordered" evidence="10">
    <location>
        <begin position="1087"/>
        <end position="1124"/>
    </location>
</feature>
<feature type="compositionally biased region" description="Basic and acidic residues" evidence="10">
    <location>
        <begin position="531"/>
        <end position="558"/>
    </location>
</feature>